<feature type="compositionally biased region" description="Pro residues" evidence="1">
    <location>
        <begin position="305"/>
        <end position="320"/>
    </location>
</feature>
<dbReference type="Proteomes" id="UP000289152">
    <property type="component" value="Unassembled WGS sequence"/>
</dbReference>
<feature type="region of interest" description="Disordered" evidence="1">
    <location>
        <begin position="553"/>
        <end position="585"/>
    </location>
</feature>
<organism evidence="3 4">
    <name type="scientific">Tremella mesenterica</name>
    <name type="common">Jelly fungus</name>
    <dbReference type="NCBI Taxonomy" id="5217"/>
    <lineage>
        <taxon>Eukaryota</taxon>
        <taxon>Fungi</taxon>
        <taxon>Dikarya</taxon>
        <taxon>Basidiomycota</taxon>
        <taxon>Agaricomycotina</taxon>
        <taxon>Tremellomycetes</taxon>
        <taxon>Tremellales</taxon>
        <taxon>Tremellaceae</taxon>
        <taxon>Tremella</taxon>
    </lineage>
</organism>
<accession>A0A4V1M545</accession>
<feature type="region of interest" description="Disordered" evidence="1">
    <location>
        <begin position="394"/>
        <end position="420"/>
    </location>
</feature>
<evidence type="ECO:0000256" key="1">
    <source>
        <dbReference type="SAM" id="MobiDB-lite"/>
    </source>
</evidence>
<evidence type="ECO:0000259" key="2">
    <source>
        <dbReference type="Pfam" id="PF18596"/>
    </source>
</evidence>
<feature type="domain" description="Sld7 C-terminal" evidence="2">
    <location>
        <begin position="421"/>
        <end position="486"/>
    </location>
</feature>
<keyword evidence="4" id="KW-1185">Reference proteome</keyword>
<dbReference type="Pfam" id="PF18596">
    <property type="entry name" value="Sld7_C"/>
    <property type="match status" value="1"/>
</dbReference>
<dbReference type="InterPro" id="IPR041260">
    <property type="entry name" value="Sld7_C"/>
</dbReference>
<reference evidence="3 4" key="1">
    <citation type="submission" date="2016-06" db="EMBL/GenBank/DDBJ databases">
        <title>Evolution of pathogenesis and genome organization in the Tremellales.</title>
        <authorList>
            <person name="Cuomo C."/>
            <person name="Litvintseva A."/>
            <person name="Heitman J."/>
            <person name="Chen Y."/>
            <person name="Sun S."/>
            <person name="Springer D."/>
            <person name="Dromer F."/>
            <person name="Young S."/>
            <person name="Zeng Q."/>
            <person name="Chapman S."/>
            <person name="Gujja S."/>
            <person name="Saif S."/>
            <person name="Birren B."/>
        </authorList>
    </citation>
    <scope>NUCLEOTIDE SEQUENCE [LARGE SCALE GENOMIC DNA]</scope>
    <source>
        <strain evidence="3 4">ATCC 28783</strain>
    </source>
</reference>
<feature type="compositionally biased region" description="Polar residues" evidence="1">
    <location>
        <begin position="290"/>
        <end position="302"/>
    </location>
</feature>
<feature type="region of interest" description="Disordered" evidence="1">
    <location>
        <begin position="1"/>
        <end position="64"/>
    </location>
</feature>
<gene>
    <name evidence="3" type="ORF">M231_00141</name>
</gene>
<comment type="caution">
    <text evidence="3">The sequence shown here is derived from an EMBL/GenBank/DDBJ whole genome shotgun (WGS) entry which is preliminary data.</text>
</comment>
<dbReference type="InParanoid" id="A0A4V1M545"/>
<feature type="compositionally biased region" description="Basic and acidic residues" evidence="1">
    <location>
        <begin position="553"/>
        <end position="573"/>
    </location>
</feature>
<evidence type="ECO:0000313" key="3">
    <source>
        <dbReference type="EMBL" id="RXK42587.1"/>
    </source>
</evidence>
<protein>
    <recommendedName>
        <fullName evidence="2">Sld7 C-terminal domain-containing protein</fullName>
    </recommendedName>
</protein>
<dbReference type="VEuPathDB" id="FungiDB:TREMEDRAFT_59047"/>
<feature type="compositionally biased region" description="Polar residues" evidence="1">
    <location>
        <begin position="48"/>
        <end position="64"/>
    </location>
</feature>
<name>A0A4V1M545_TREME</name>
<feature type="compositionally biased region" description="Basic and acidic residues" evidence="1">
    <location>
        <begin position="330"/>
        <end position="342"/>
    </location>
</feature>
<dbReference type="OrthoDB" id="5599874at2759"/>
<dbReference type="EMBL" id="SDIL01000001">
    <property type="protein sequence ID" value="RXK42587.1"/>
    <property type="molecule type" value="Genomic_DNA"/>
</dbReference>
<evidence type="ECO:0000313" key="4">
    <source>
        <dbReference type="Proteomes" id="UP000289152"/>
    </source>
</evidence>
<dbReference type="AlphaFoldDB" id="A0A4V1M545"/>
<feature type="compositionally biased region" description="Low complexity" evidence="1">
    <location>
        <begin position="26"/>
        <end position="36"/>
    </location>
</feature>
<sequence>MTSVPPLINPSPARNPFARPCPNHQSTSFTRTSLLPTLPPTPIHKSIHQPSSSSHNTPHQHVSTTSATRALKAWRLLYRGGLEIGLEGFRLDGITFFARLSFPSTPSHQSSNTFDSLTPHVQSSHMGEAAFAMTTDTDLCLSLESMRGRKYLQMRGVVDLLDDEVLDGESAGVQVAVAPEAPLLSAYLTGILCRTTLSSGGRTKSAIVVGLGDEGSGEFHPSASSILIYGQLQENVDSNTLRLCVARRKPPPAPAVERKIRPGEPLPRAPLFFPSKAPRKPPPPFPRRSGSVTFSRAPSVSSIYAPPPPPPPLPPAPIPGRTPGRRGEKRLRPFDPDEDDRKRKQGRIIPHLIPLISSSSSLKTLVSPPVNESLQVLGDDSKVKVEEEDIFGKRPVVRPGEEEPSSAGKNKRRVPQQVLDNKAGIRKQTLVLLESRGISRDHENFKEVFSMTTKGVYFVFRDNLDGPALPKGVVQDIVKRHLDMYLAPPDLLDTFPFREAEQSDGNPPSTPLVKIEEEFENKNRVIKIEREEVLAFDSGAWLNEVRRRRERMLHQSDHLEGLGKDEGDSDKEGSGGSRRRGSYAI</sequence>
<feature type="region of interest" description="Disordered" evidence="1">
    <location>
        <begin position="250"/>
        <end position="346"/>
    </location>
</feature>
<proteinExistence type="predicted"/>